<sequence length="264" mass="29398">MTTMAATAAKMGHNSVVKPDHIGEEEWALRCQLADCYHLVDFMGWTETIFNHISARLPGPAHHYLVNPFGLNYTEVTPANLLKVGLDGEKLEPSPYDANPAGFALHSAIHEARDDIHCVIHTHTTEVSAIVQKKQAFSHNDFYGAQLHGRVGYHAFEGITLFADEKPRMLESLGDKHILVLRNHGIAVGESSIAKTFFLLWTVQRAAEIQTLADSMRGEDVELSTEVREKCSSLTAMLIRDSGFAVKFFDAMVRKMRAERGPGW</sequence>
<reference evidence="3 4" key="1">
    <citation type="submission" date="2017-04" db="EMBL/GenBank/DDBJ databases">
        <authorList>
            <person name="Afonso C.L."/>
            <person name="Miller P.J."/>
            <person name="Scott M.A."/>
            <person name="Spackman E."/>
            <person name="Goraichik I."/>
            <person name="Dimitrov K.M."/>
            <person name="Suarez D.L."/>
            <person name="Swayne D.E."/>
        </authorList>
    </citation>
    <scope>NUCLEOTIDE SEQUENCE [LARGE SCALE GENOMIC DNA]</scope>
    <source>
        <strain evidence="3 4">A2P</strain>
    </source>
</reference>
<proteinExistence type="inferred from homology"/>
<feature type="domain" description="Class II aldolase/adducin N-terminal" evidence="2">
    <location>
        <begin position="31"/>
        <end position="211"/>
    </location>
</feature>
<evidence type="ECO:0000313" key="3">
    <source>
        <dbReference type="EMBL" id="SMF89896.1"/>
    </source>
</evidence>
<dbReference type="STRING" id="286727.SAMN02982917_6884"/>
<protein>
    <submittedName>
        <fullName evidence="3">Ribulose-5-phosphate 4-epimerase/Fuculose-1-phosphate aldolase</fullName>
    </submittedName>
</protein>
<dbReference type="AlphaFoldDB" id="A0A1X7HNN2"/>
<dbReference type="EMBL" id="FXAK01000009">
    <property type="protein sequence ID" value="SMF89896.1"/>
    <property type="molecule type" value="Genomic_DNA"/>
</dbReference>
<dbReference type="Proteomes" id="UP000192936">
    <property type="component" value="Unassembled WGS sequence"/>
</dbReference>
<dbReference type="SMART" id="SM01007">
    <property type="entry name" value="Aldolase_II"/>
    <property type="match status" value="1"/>
</dbReference>
<dbReference type="GO" id="GO:0051015">
    <property type="term" value="F:actin filament binding"/>
    <property type="evidence" value="ECO:0007669"/>
    <property type="project" value="TreeGrafter"/>
</dbReference>
<dbReference type="Pfam" id="PF00596">
    <property type="entry name" value="Aldolase_II"/>
    <property type="match status" value="1"/>
</dbReference>
<dbReference type="RefSeq" id="WP_244561025.1">
    <property type="nucleotide sequence ID" value="NZ_FXAK01000009.1"/>
</dbReference>
<dbReference type="Gene3D" id="3.40.225.10">
    <property type="entry name" value="Class II aldolase/adducin N-terminal domain"/>
    <property type="match status" value="1"/>
</dbReference>
<dbReference type="GO" id="GO:0005856">
    <property type="term" value="C:cytoskeleton"/>
    <property type="evidence" value="ECO:0007669"/>
    <property type="project" value="TreeGrafter"/>
</dbReference>
<dbReference type="PANTHER" id="PTHR10672">
    <property type="entry name" value="ADDUCIN"/>
    <property type="match status" value="1"/>
</dbReference>
<dbReference type="InterPro" id="IPR051017">
    <property type="entry name" value="Aldolase-II_Adducin_sf"/>
</dbReference>
<dbReference type="SUPFAM" id="SSF53639">
    <property type="entry name" value="AraD/HMP-PK domain-like"/>
    <property type="match status" value="1"/>
</dbReference>
<name>A0A1X7HNN2_9PROT</name>
<evidence type="ECO:0000256" key="1">
    <source>
        <dbReference type="ARBA" id="ARBA00037961"/>
    </source>
</evidence>
<organism evidence="3 4">
    <name type="scientific">Azospirillum oryzae</name>
    <dbReference type="NCBI Taxonomy" id="286727"/>
    <lineage>
        <taxon>Bacteria</taxon>
        <taxon>Pseudomonadati</taxon>
        <taxon>Pseudomonadota</taxon>
        <taxon>Alphaproteobacteria</taxon>
        <taxon>Rhodospirillales</taxon>
        <taxon>Azospirillaceae</taxon>
        <taxon>Azospirillum</taxon>
    </lineage>
</organism>
<dbReference type="InterPro" id="IPR001303">
    <property type="entry name" value="Aldolase_II/adducin_N"/>
</dbReference>
<dbReference type="NCBIfam" id="NF005451">
    <property type="entry name" value="PRK07044.1"/>
    <property type="match status" value="1"/>
</dbReference>
<evidence type="ECO:0000313" key="4">
    <source>
        <dbReference type="Proteomes" id="UP000192936"/>
    </source>
</evidence>
<comment type="similarity">
    <text evidence="1">Belongs to the aldolase class II family.</text>
</comment>
<accession>A0A1X7HNN2</accession>
<dbReference type="PANTHER" id="PTHR10672:SF3">
    <property type="entry name" value="PROTEIN HU-LI TAI SHAO"/>
    <property type="match status" value="1"/>
</dbReference>
<dbReference type="InterPro" id="IPR036409">
    <property type="entry name" value="Aldolase_II/adducin_N_sf"/>
</dbReference>
<evidence type="ECO:0000259" key="2">
    <source>
        <dbReference type="SMART" id="SM01007"/>
    </source>
</evidence>
<gene>
    <name evidence="3" type="ORF">SAMN02982917_6884</name>
</gene>